<feature type="non-terminal residue" evidence="1">
    <location>
        <position position="61"/>
    </location>
</feature>
<dbReference type="EMBL" id="JACEIK010001461">
    <property type="protein sequence ID" value="MCD7469598.1"/>
    <property type="molecule type" value="Genomic_DNA"/>
</dbReference>
<organism evidence="1 2">
    <name type="scientific">Datura stramonium</name>
    <name type="common">Jimsonweed</name>
    <name type="synonym">Common thornapple</name>
    <dbReference type="NCBI Taxonomy" id="4076"/>
    <lineage>
        <taxon>Eukaryota</taxon>
        <taxon>Viridiplantae</taxon>
        <taxon>Streptophyta</taxon>
        <taxon>Embryophyta</taxon>
        <taxon>Tracheophyta</taxon>
        <taxon>Spermatophyta</taxon>
        <taxon>Magnoliopsida</taxon>
        <taxon>eudicotyledons</taxon>
        <taxon>Gunneridae</taxon>
        <taxon>Pentapetalae</taxon>
        <taxon>asterids</taxon>
        <taxon>lamiids</taxon>
        <taxon>Solanales</taxon>
        <taxon>Solanaceae</taxon>
        <taxon>Solanoideae</taxon>
        <taxon>Datureae</taxon>
        <taxon>Datura</taxon>
    </lineage>
</organism>
<evidence type="ECO:0000313" key="2">
    <source>
        <dbReference type="Proteomes" id="UP000823775"/>
    </source>
</evidence>
<dbReference type="Proteomes" id="UP000823775">
    <property type="component" value="Unassembled WGS sequence"/>
</dbReference>
<sequence>NFGLPKLSVQIEDEIDEVFGANSDDGIDAMEEQGTIPIPENISEDVIIKFMEKIGLVVLVP</sequence>
<evidence type="ECO:0000313" key="1">
    <source>
        <dbReference type="EMBL" id="MCD7469598.1"/>
    </source>
</evidence>
<comment type="caution">
    <text evidence="1">The sequence shown here is derived from an EMBL/GenBank/DDBJ whole genome shotgun (WGS) entry which is preliminary data.</text>
</comment>
<accession>A0ABS8TEH7</accession>
<keyword evidence="2" id="KW-1185">Reference proteome</keyword>
<feature type="non-terminal residue" evidence="1">
    <location>
        <position position="1"/>
    </location>
</feature>
<protein>
    <submittedName>
        <fullName evidence="1">Uncharacterized protein</fullName>
    </submittedName>
</protein>
<gene>
    <name evidence="1" type="ORF">HAX54_008739</name>
</gene>
<proteinExistence type="predicted"/>
<name>A0ABS8TEH7_DATST</name>
<reference evidence="1 2" key="1">
    <citation type="journal article" date="2021" name="BMC Genomics">
        <title>Datura genome reveals duplications of psychoactive alkaloid biosynthetic genes and high mutation rate following tissue culture.</title>
        <authorList>
            <person name="Rajewski A."/>
            <person name="Carter-House D."/>
            <person name="Stajich J."/>
            <person name="Litt A."/>
        </authorList>
    </citation>
    <scope>NUCLEOTIDE SEQUENCE [LARGE SCALE GENOMIC DNA]</scope>
    <source>
        <strain evidence="1">AR-01</strain>
    </source>
</reference>